<dbReference type="GO" id="GO:0000977">
    <property type="term" value="F:RNA polymerase II transcription regulatory region sequence-specific DNA binding"/>
    <property type="evidence" value="ECO:0007669"/>
    <property type="project" value="InterPro"/>
</dbReference>
<evidence type="ECO:0000256" key="5">
    <source>
        <dbReference type="ARBA" id="ARBA00023242"/>
    </source>
</evidence>
<evidence type="ECO:0000256" key="2">
    <source>
        <dbReference type="ARBA" id="ARBA00023015"/>
    </source>
</evidence>
<evidence type="ECO:0000256" key="6">
    <source>
        <dbReference type="ARBA" id="ARBA00025805"/>
    </source>
</evidence>
<dbReference type="InterPro" id="IPR033896">
    <property type="entry name" value="MEF2-like_N"/>
</dbReference>
<sequence length="492" mass="54283">MGRKKIDIRPLVDERNRNVTFLKRKAGLMKKAWELSVLCAADVSILIFSSSGKPYEFSSHDLDEELDRYLEYEGSIERRRGEEFAAMAAAGEDDDDDEDEKPMKVGPGTTSTAPTKSLKGKESFKPRMTSRADLVRARRRTETKDKDKGKRRREVSEKRSFVEDTFSQSDESESESTPEPPRPIRKTSHGEVVGVSAFERPRSPARTHSADLTHLHYALNSHALPGPSHNPHESYTNPSTQYRLPPNATAFRVATLSNQHYPPPPQQPQHQHQQQQQYYSGYPPASTPSHQQQPPPQPQQLQQPQQQQAYYPTLPSGMQWDPALVARYAEFQLQQNHQRQQRALLERQRQQLAELGIPVEDKTLLDQLFGGMSGTPSGSGGPSTGIGGSSGGGGNDSAQTEQGFDWPNVNRSNQPLQGLQGYGMLQGLGSSDGGQVGGPGNDDENLAWAFGEDTSGAGGGTAPLPSPASEGSKARKRDRTAESYRTDKKVRI</sequence>
<reference evidence="9 10" key="1">
    <citation type="submission" date="2016-07" db="EMBL/GenBank/DDBJ databases">
        <title>Pervasive Adenine N6-methylation of Active Genes in Fungi.</title>
        <authorList>
            <consortium name="DOE Joint Genome Institute"/>
            <person name="Mondo S.J."/>
            <person name="Dannebaum R.O."/>
            <person name="Kuo R.C."/>
            <person name="Labutti K."/>
            <person name="Haridas S."/>
            <person name="Kuo A."/>
            <person name="Salamov A."/>
            <person name="Ahrendt S.R."/>
            <person name="Lipzen A."/>
            <person name="Sullivan W."/>
            <person name="Andreopoulos W.B."/>
            <person name="Clum A."/>
            <person name="Lindquist E."/>
            <person name="Daum C."/>
            <person name="Ramamoorthy G.K."/>
            <person name="Gryganskyi A."/>
            <person name="Culley D."/>
            <person name="Magnuson J.K."/>
            <person name="James T.Y."/>
            <person name="O'Malley M.A."/>
            <person name="Stajich J.E."/>
            <person name="Spatafora J.W."/>
            <person name="Visel A."/>
            <person name="Grigoriev I.V."/>
        </authorList>
    </citation>
    <scope>NUCLEOTIDE SEQUENCE [LARGE SCALE GENOMIC DNA]</scope>
    <source>
        <strain evidence="9 10">68-887.2</strain>
    </source>
</reference>
<feature type="compositionally biased region" description="Gly residues" evidence="7">
    <location>
        <begin position="371"/>
        <end position="395"/>
    </location>
</feature>
<dbReference type="STRING" id="71784.A0A1Y2B673"/>
<dbReference type="AlphaFoldDB" id="A0A1Y2B673"/>
<keyword evidence="2" id="KW-0805">Transcription regulation</keyword>
<feature type="compositionally biased region" description="Acidic residues" evidence="7">
    <location>
        <begin position="91"/>
        <end position="100"/>
    </location>
</feature>
<comment type="similarity">
    <text evidence="6">Belongs to the MEF2 family.</text>
</comment>
<dbReference type="InterPro" id="IPR002100">
    <property type="entry name" value="TF_MADSbox"/>
</dbReference>
<dbReference type="GO" id="GO:0046983">
    <property type="term" value="F:protein dimerization activity"/>
    <property type="evidence" value="ECO:0007669"/>
    <property type="project" value="InterPro"/>
</dbReference>
<proteinExistence type="inferred from homology"/>
<dbReference type="Pfam" id="PF00319">
    <property type="entry name" value="SRF-TF"/>
    <property type="match status" value="1"/>
</dbReference>
<dbReference type="Gene3D" id="3.40.1810.10">
    <property type="entry name" value="Transcription factor, MADS-box"/>
    <property type="match status" value="1"/>
</dbReference>
<gene>
    <name evidence="9" type="ORF">BCR39DRAFT_530351</name>
</gene>
<dbReference type="PRINTS" id="PR00404">
    <property type="entry name" value="MADSDOMAIN"/>
</dbReference>
<dbReference type="SUPFAM" id="SSF55455">
    <property type="entry name" value="SRF-like"/>
    <property type="match status" value="1"/>
</dbReference>
<keyword evidence="4" id="KW-0804">Transcription</keyword>
<dbReference type="EMBL" id="MCFC01000022">
    <property type="protein sequence ID" value="ORY29967.1"/>
    <property type="molecule type" value="Genomic_DNA"/>
</dbReference>
<feature type="domain" description="MADS-box" evidence="8">
    <location>
        <begin position="1"/>
        <end position="61"/>
    </location>
</feature>
<keyword evidence="5" id="KW-0539">Nucleus</keyword>
<dbReference type="PANTHER" id="PTHR48019">
    <property type="entry name" value="SERUM RESPONSE FACTOR HOMOLOG"/>
    <property type="match status" value="1"/>
</dbReference>
<feature type="compositionally biased region" description="Gly residues" evidence="7">
    <location>
        <begin position="420"/>
        <end position="440"/>
    </location>
</feature>
<feature type="compositionally biased region" description="Basic and acidic residues" evidence="7">
    <location>
        <begin position="479"/>
        <end position="492"/>
    </location>
</feature>
<evidence type="ECO:0000256" key="1">
    <source>
        <dbReference type="ARBA" id="ARBA00004123"/>
    </source>
</evidence>
<protein>
    <recommendedName>
        <fullName evidence="8">MADS-box domain-containing protein</fullName>
    </recommendedName>
</protein>
<dbReference type="InterPro" id="IPR050142">
    <property type="entry name" value="MADS-box/MEF2_TF"/>
</dbReference>
<keyword evidence="3" id="KW-0238">DNA-binding</keyword>
<feature type="compositionally biased region" description="Basic and acidic residues" evidence="7">
    <location>
        <begin position="133"/>
        <end position="162"/>
    </location>
</feature>
<comment type="subcellular location">
    <subcellularLocation>
        <location evidence="1">Nucleus</location>
    </subcellularLocation>
</comment>
<comment type="caution">
    <text evidence="9">The sequence shown here is derived from an EMBL/GenBank/DDBJ whole genome shotgun (WGS) entry which is preliminary data.</text>
</comment>
<organism evidence="9 10">
    <name type="scientific">Naematelia encephala</name>
    <dbReference type="NCBI Taxonomy" id="71784"/>
    <lineage>
        <taxon>Eukaryota</taxon>
        <taxon>Fungi</taxon>
        <taxon>Dikarya</taxon>
        <taxon>Basidiomycota</taxon>
        <taxon>Agaricomycotina</taxon>
        <taxon>Tremellomycetes</taxon>
        <taxon>Tremellales</taxon>
        <taxon>Naemateliaceae</taxon>
        <taxon>Naematelia</taxon>
    </lineage>
</organism>
<dbReference type="Proteomes" id="UP000193986">
    <property type="component" value="Unassembled WGS sequence"/>
</dbReference>
<evidence type="ECO:0000256" key="3">
    <source>
        <dbReference type="ARBA" id="ARBA00023125"/>
    </source>
</evidence>
<dbReference type="GO" id="GO:0005634">
    <property type="term" value="C:nucleus"/>
    <property type="evidence" value="ECO:0007669"/>
    <property type="project" value="UniProtKB-SubCell"/>
</dbReference>
<keyword evidence="10" id="KW-1185">Reference proteome</keyword>
<feature type="compositionally biased region" description="Low complexity" evidence="7">
    <location>
        <begin position="299"/>
        <end position="315"/>
    </location>
</feature>
<dbReference type="InterPro" id="IPR036879">
    <property type="entry name" value="TF_MADSbox_sf"/>
</dbReference>
<dbReference type="OrthoDB" id="1898716at2759"/>
<dbReference type="PROSITE" id="PS50066">
    <property type="entry name" value="MADS_BOX_2"/>
    <property type="match status" value="1"/>
</dbReference>
<dbReference type="SMART" id="SM00432">
    <property type="entry name" value="MADS"/>
    <property type="match status" value="1"/>
</dbReference>
<feature type="region of interest" description="Disordered" evidence="7">
    <location>
        <begin position="367"/>
        <end position="492"/>
    </location>
</feature>
<evidence type="ECO:0000313" key="9">
    <source>
        <dbReference type="EMBL" id="ORY29967.1"/>
    </source>
</evidence>
<name>A0A1Y2B673_9TREE</name>
<evidence type="ECO:0000259" key="8">
    <source>
        <dbReference type="PROSITE" id="PS50066"/>
    </source>
</evidence>
<dbReference type="InParanoid" id="A0A1Y2B673"/>
<evidence type="ECO:0000256" key="4">
    <source>
        <dbReference type="ARBA" id="ARBA00023163"/>
    </source>
</evidence>
<feature type="compositionally biased region" description="Low complexity" evidence="7">
    <location>
        <begin position="268"/>
        <end position="292"/>
    </location>
</feature>
<evidence type="ECO:0000313" key="10">
    <source>
        <dbReference type="Proteomes" id="UP000193986"/>
    </source>
</evidence>
<feature type="region of interest" description="Disordered" evidence="7">
    <location>
        <begin position="87"/>
        <end position="315"/>
    </location>
</feature>
<accession>A0A1Y2B673</accession>
<feature type="compositionally biased region" description="Polar residues" evidence="7">
    <location>
        <begin position="233"/>
        <end position="242"/>
    </location>
</feature>
<dbReference type="GO" id="GO:0045944">
    <property type="term" value="P:positive regulation of transcription by RNA polymerase II"/>
    <property type="evidence" value="ECO:0007669"/>
    <property type="project" value="InterPro"/>
</dbReference>
<dbReference type="CDD" id="cd00265">
    <property type="entry name" value="MADS_MEF2_like"/>
    <property type="match status" value="1"/>
</dbReference>
<evidence type="ECO:0000256" key="7">
    <source>
        <dbReference type="SAM" id="MobiDB-lite"/>
    </source>
</evidence>